<feature type="transmembrane region" description="Helical" evidence="7">
    <location>
        <begin position="435"/>
        <end position="454"/>
    </location>
</feature>
<dbReference type="PANTHER" id="PTHR30509">
    <property type="entry name" value="P-HYDROXYBENZOIC ACID EFFLUX PUMP SUBUNIT-RELATED"/>
    <property type="match status" value="1"/>
</dbReference>
<comment type="caution">
    <text evidence="8">The sequence shown here is derived from an EMBL/GenBank/DDBJ whole genome shotgun (WGS) entry which is preliminary data.</text>
</comment>
<evidence type="ECO:0000256" key="2">
    <source>
        <dbReference type="ARBA" id="ARBA00022448"/>
    </source>
</evidence>
<dbReference type="AlphaFoldDB" id="A0A556A7F9"/>
<proteinExistence type="predicted"/>
<evidence type="ECO:0000313" key="8">
    <source>
        <dbReference type="EMBL" id="TSH88825.1"/>
    </source>
</evidence>
<evidence type="ECO:0000256" key="3">
    <source>
        <dbReference type="ARBA" id="ARBA00022475"/>
    </source>
</evidence>
<accession>A0A556A7F9</accession>
<feature type="transmembrane region" description="Helical" evidence="7">
    <location>
        <begin position="99"/>
        <end position="118"/>
    </location>
</feature>
<evidence type="ECO:0000256" key="1">
    <source>
        <dbReference type="ARBA" id="ARBA00004651"/>
    </source>
</evidence>
<feature type="transmembrane region" description="Helical" evidence="7">
    <location>
        <begin position="409"/>
        <end position="426"/>
    </location>
</feature>
<evidence type="ECO:0000256" key="4">
    <source>
        <dbReference type="ARBA" id="ARBA00022692"/>
    </source>
</evidence>
<dbReference type="InterPro" id="IPR006726">
    <property type="entry name" value="PHBA_efflux_AaeB/fusaric-R"/>
</dbReference>
<feature type="transmembrane region" description="Helical" evidence="7">
    <location>
        <begin position="484"/>
        <end position="501"/>
    </location>
</feature>
<keyword evidence="4 7" id="KW-0812">Transmembrane</keyword>
<protein>
    <submittedName>
        <fullName evidence="8">FUSC family protein</fullName>
    </submittedName>
</protein>
<keyword evidence="6 7" id="KW-0472">Membrane</keyword>
<dbReference type="GO" id="GO:0005886">
    <property type="term" value="C:plasma membrane"/>
    <property type="evidence" value="ECO:0007669"/>
    <property type="project" value="UniProtKB-SubCell"/>
</dbReference>
<dbReference type="Pfam" id="PF04632">
    <property type="entry name" value="FUSC"/>
    <property type="match status" value="1"/>
</dbReference>
<evidence type="ECO:0000313" key="9">
    <source>
        <dbReference type="Proteomes" id="UP000318405"/>
    </source>
</evidence>
<keyword evidence="9" id="KW-1185">Reference proteome</keyword>
<feature type="transmembrane region" description="Helical" evidence="7">
    <location>
        <begin position="516"/>
        <end position="533"/>
    </location>
</feature>
<feature type="transmembrane region" description="Helical" evidence="7">
    <location>
        <begin position="182"/>
        <end position="200"/>
    </location>
</feature>
<evidence type="ECO:0000256" key="5">
    <source>
        <dbReference type="ARBA" id="ARBA00022989"/>
    </source>
</evidence>
<feature type="transmembrane region" description="Helical" evidence="7">
    <location>
        <begin position="64"/>
        <end position="87"/>
    </location>
</feature>
<sequence>MSQRSFFDCSGWCRCCVGSSARPWRFSKTGTPLAPDTPLKPLIATFLNSAACNIAIRLTLASMIAMSVATALGMESPWWAAMAVWMIGQPPRGLLFERSLAQLIGTLVGAVAGALLVIAGSGSSAVSLAGLAAWIAVCCGVANAMRHQRAYGAALCGLSSAVIVALTLGTTLDPSTFAAARVLDNLIGVVSAVGVAIALGPPTSGPAIAGRARTVATQALTLIADALTEDSGRPLTREREFLLSLAAVEASAEDAVAGSIAGRRRLGEMNALFAFLLDLIVVARAIRSREASSQAPGHAGLMALREAFDASANVLTAEGVLDVEAIDAASRQLEASDPVLSPVLGEMRMLLARTARVYRRFSEGKGESAPQASRPHPEIAGLRLAMLRGAIAASVAGLAWLAIDWEPMRYLLLGTCIFTVLFSMVDEPAPAVRQIFLGGLAAAIPAVIWRLVVVPEVGDAWLSLLLAVPFVFIASLLQSRPATLVIGLAFNMLFAVMARPVDTSVSTLPPIVANEALLLAGIVLNYALYRWLLPMNPARRRMHLRASIRREISAISIRAGTPWAERHLARLRYLVFSLAVRSRGQVQQVEDALAALTLGHALFRLGEMQTADLAPLARDAVRETLRLACAPLDDPHRAGVILRECARRLGQADPQGNRPDGEQTTRIRWLLGLAAREFSEHAAMFTATGNPGRPAG</sequence>
<dbReference type="PANTHER" id="PTHR30509:SF9">
    <property type="entry name" value="MULTIDRUG RESISTANCE PROTEIN MDTO"/>
    <property type="match status" value="1"/>
</dbReference>
<evidence type="ECO:0000256" key="6">
    <source>
        <dbReference type="ARBA" id="ARBA00023136"/>
    </source>
</evidence>
<keyword evidence="2" id="KW-0813">Transport</keyword>
<keyword evidence="5 7" id="KW-1133">Transmembrane helix</keyword>
<name>A0A556A7F9_9BURK</name>
<dbReference type="OrthoDB" id="9807111at2"/>
<dbReference type="EMBL" id="VLTJ01000042">
    <property type="protein sequence ID" value="TSH88825.1"/>
    <property type="molecule type" value="Genomic_DNA"/>
</dbReference>
<dbReference type="Proteomes" id="UP000318405">
    <property type="component" value="Unassembled WGS sequence"/>
</dbReference>
<reference evidence="8 9" key="1">
    <citation type="submission" date="2019-07" db="EMBL/GenBank/DDBJ databases">
        <title>Qingshengfaniella alkalisoli gen. nov., sp. nov., isolated from saline soil.</title>
        <authorList>
            <person name="Xu L."/>
            <person name="Huang X.-X."/>
            <person name="Sun J.-Q."/>
        </authorList>
    </citation>
    <scope>NUCLEOTIDE SEQUENCE [LARGE SCALE GENOMIC DNA]</scope>
    <source>
        <strain evidence="8 9">DSM 27279</strain>
    </source>
</reference>
<dbReference type="GO" id="GO:0022857">
    <property type="term" value="F:transmembrane transporter activity"/>
    <property type="evidence" value="ECO:0007669"/>
    <property type="project" value="InterPro"/>
</dbReference>
<gene>
    <name evidence="8" type="ORF">FOZ76_24615</name>
</gene>
<evidence type="ECO:0000256" key="7">
    <source>
        <dbReference type="SAM" id="Phobius"/>
    </source>
</evidence>
<feature type="transmembrane region" description="Helical" evidence="7">
    <location>
        <begin position="384"/>
        <end position="403"/>
    </location>
</feature>
<comment type="subcellular location">
    <subcellularLocation>
        <location evidence="1">Cell membrane</location>
        <topology evidence="1">Multi-pass membrane protein</topology>
    </subcellularLocation>
</comment>
<feature type="transmembrane region" description="Helical" evidence="7">
    <location>
        <begin position="151"/>
        <end position="170"/>
    </location>
</feature>
<organism evidence="8 9">
    <name type="scientific">Verticiella sediminum</name>
    <dbReference type="NCBI Taxonomy" id="1247510"/>
    <lineage>
        <taxon>Bacteria</taxon>
        <taxon>Pseudomonadati</taxon>
        <taxon>Pseudomonadota</taxon>
        <taxon>Betaproteobacteria</taxon>
        <taxon>Burkholderiales</taxon>
        <taxon>Alcaligenaceae</taxon>
        <taxon>Verticiella</taxon>
    </lineage>
</organism>
<keyword evidence="3" id="KW-1003">Cell membrane</keyword>
<feature type="transmembrane region" description="Helical" evidence="7">
    <location>
        <begin position="460"/>
        <end position="477"/>
    </location>
</feature>